<dbReference type="Gene3D" id="3.40.50.880">
    <property type="match status" value="1"/>
</dbReference>
<dbReference type="InterPro" id="IPR011933">
    <property type="entry name" value="Double_TM_dom"/>
</dbReference>
<sequence>MIQRQRTEVIEFPSLMFVRKIPFHSLRRQRIRHWLLLLLRCAALALLIAAFARPFFRSAALAAVTGGSREVVILVDRSYSMGYADRWDRARDAARGVVRELAADDQATLIFFDSGAESGSRSTTDRASLMGAIDAAELSAEATRFGPALQLAQGIFEDSDQPLLEAVLISDFQRVGVDSAASILLPSGTVVTPISVADDDPTPNVSVAGASVQRDLFSGRERAAVTARLANRGNETVENLRVSLELNGRELESLPVTIEANSPATITFAPFTLDDAAMPISVRAEADALPHDDVFYFTVAPGDILSVLVIGSPGAADADLYLRRALAIGTSPSFEVTVRPVNQVTTDDVVAADVVVLNDVGLPAGQVGAAITRFVQAGGGLWVALGERVRWPGDALELLPGPVDAPADRDGRGGSLGFVDYSHPVFEVFSAPRSGDLTAPRFFRYRPLVVGPEAAVLARFDNGEAAMTEQIVGDGRVLVWTSTVDSFWNDFALKPIYLPFVHKVVEYLAAYEAPTPYLTAGQVLDLSEYSGAAGLDVASPNLVARDPSEDRVEVGNVGRPGFLELTDQGFYEVRDTDAGDAEPVVVAVNVDLNESNLER</sequence>
<evidence type="ECO:0000259" key="1">
    <source>
        <dbReference type="SMART" id="SM00327"/>
    </source>
</evidence>
<proteinExistence type="predicted"/>
<dbReference type="InterPro" id="IPR029062">
    <property type="entry name" value="Class_I_gatase-like"/>
</dbReference>
<feature type="domain" description="VWFA" evidence="1">
    <location>
        <begin position="68"/>
        <end position="230"/>
    </location>
</feature>
<dbReference type="PANTHER" id="PTHR37464:SF1">
    <property type="entry name" value="BLL2463 PROTEIN"/>
    <property type="match status" value="1"/>
</dbReference>
<dbReference type="InterPro" id="IPR002035">
    <property type="entry name" value="VWF_A"/>
</dbReference>
<dbReference type="AlphaFoldDB" id="A0A381W0W9"/>
<protein>
    <recommendedName>
        <fullName evidence="1">VWFA domain-containing protein</fullName>
    </recommendedName>
</protein>
<dbReference type="InterPro" id="IPR024163">
    <property type="entry name" value="Aerotolerance_reg_N"/>
</dbReference>
<dbReference type="Gene3D" id="3.40.50.410">
    <property type="entry name" value="von Willebrand factor, type A domain"/>
    <property type="match status" value="1"/>
</dbReference>
<feature type="non-terminal residue" evidence="2">
    <location>
        <position position="599"/>
    </location>
</feature>
<dbReference type="InterPro" id="IPR036465">
    <property type="entry name" value="vWFA_dom_sf"/>
</dbReference>
<dbReference type="Pfam" id="PF13519">
    <property type="entry name" value="VWA_2"/>
    <property type="match status" value="1"/>
</dbReference>
<dbReference type="PANTHER" id="PTHR37464">
    <property type="entry name" value="BLL2463 PROTEIN"/>
    <property type="match status" value="1"/>
</dbReference>
<dbReference type="CDD" id="cd00198">
    <property type="entry name" value="vWFA"/>
    <property type="match status" value="1"/>
</dbReference>
<dbReference type="Pfam" id="PF07584">
    <property type="entry name" value="BatA"/>
    <property type="match status" value="1"/>
</dbReference>
<dbReference type="SMART" id="SM00327">
    <property type="entry name" value="VWA"/>
    <property type="match status" value="1"/>
</dbReference>
<dbReference type="SUPFAM" id="SSF52317">
    <property type="entry name" value="Class I glutamine amidotransferase-like"/>
    <property type="match status" value="1"/>
</dbReference>
<dbReference type="EMBL" id="UINC01010215">
    <property type="protein sequence ID" value="SVA45527.1"/>
    <property type="molecule type" value="Genomic_DNA"/>
</dbReference>
<organism evidence="2">
    <name type="scientific">marine metagenome</name>
    <dbReference type="NCBI Taxonomy" id="408172"/>
    <lineage>
        <taxon>unclassified sequences</taxon>
        <taxon>metagenomes</taxon>
        <taxon>ecological metagenomes</taxon>
    </lineage>
</organism>
<reference evidence="2" key="1">
    <citation type="submission" date="2018-05" db="EMBL/GenBank/DDBJ databases">
        <authorList>
            <person name="Lanie J.A."/>
            <person name="Ng W.-L."/>
            <person name="Kazmierczak K.M."/>
            <person name="Andrzejewski T.M."/>
            <person name="Davidsen T.M."/>
            <person name="Wayne K.J."/>
            <person name="Tettelin H."/>
            <person name="Glass J.I."/>
            <person name="Rusch D."/>
            <person name="Podicherti R."/>
            <person name="Tsui H.-C.T."/>
            <person name="Winkler M.E."/>
        </authorList>
    </citation>
    <scope>NUCLEOTIDE SEQUENCE</scope>
</reference>
<accession>A0A381W0W9</accession>
<gene>
    <name evidence="2" type="ORF">METZ01_LOCUS98381</name>
</gene>
<evidence type="ECO:0000313" key="2">
    <source>
        <dbReference type="EMBL" id="SVA45527.1"/>
    </source>
</evidence>
<name>A0A381W0W9_9ZZZZ</name>
<dbReference type="SUPFAM" id="SSF53300">
    <property type="entry name" value="vWA-like"/>
    <property type="match status" value="1"/>
</dbReference>
<dbReference type="NCBIfam" id="TIGR02226">
    <property type="entry name" value="two_anch"/>
    <property type="match status" value="1"/>
</dbReference>